<keyword evidence="4" id="KW-0677">Repeat</keyword>
<organism evidence="7 8">
    <name type="scientific">Astrephomene gubernaculifera</name>
    <dbReference type="NCBI Taxonomy" id="47775"/>
    <lineage>
        <taxon>Eukaryota</taxon>
        <taxon>Viridiplantae</taxon>
        <taxon>Chlorophyta</taxon>
        <taxon>core chlorophytes</taxon>
        <taxon>Chlorophyceae</taxon>
        <taxon>CS clade</taxon>
        <taxon>Chlamydomonadales</taxon>
        <taxon>Astrephomenaceae</taxon>
        <taxon>Astrephomene</taxon>
    </lineage>
</organism>
<dbReference type="EMBL" id="BMAR01000010">
    <property type="protein sequence ID" value="GFR45487.1"/>
    <property type="molecule type" value="Genomic_DNA"/>
</dbReference>
<evidence type="ECO:0000313" key="8">
    <source>
        <dbReference type="Proteomes" id="UP001054857"/>
    </source>
</evidence>
<evidence type="ECO:0000256" key="6">
    <source>
        <dbReference type="ARBA" id="ARBA00023460"/>
    </source>
</evidence>
<dbReference type="AlphaFoldDB" id="A0AAD3HLU8"/>
<reference evidence="7 8" key="1">
    <citation type="journal article" date="2021" name="Sci. Rep.">
        <title>Genome sequencing of the multicellular alga Astrephomene provides insights into convergent evolution of germ-soma differentiation.</title>
        <authorList>
            <person name="Yamashita S."/>
            <person name="Yamamoto K."/>
            <person name="Matsuzaki R."/>
            <person name="Suzuki S."/>
            <person name="Yamaguchi H."/>
            <person name="Hirooka S."/>
            <person name="Minakuchi Y."/>
            <person name="Miyagishima S."/>
            <person name="Kawachi M."/>
            <person name="Toyoda A."/>
            <person name="Nozaki H."/>
        </authorList>
    </citation>
    <scope>NUCLEOTIDE SEQUENCE [LARGE SCALE GENOMIC DNA]</scope>
    <source>
        <strain evidence="7 8">NIES-4017</strain>
    </source>
</reference>
<evidence type="ECO:0008006" key="9">
    <source>
        <dbReference type="Google" id="ProtNLM"/>
    </source>
</evidence>
<dbReference type="PANTHER" id="PTHR45973:SF23">
    <property type="entry name" value="PROTEIN PHOSPHATASE 1 REGULATORY SUBUNIT 7"/>
    <property type="match status" value="1"/>
</dbReference>
<dbReference type="FunFam" id="3.80.10.10:FF:000312">
    <property type="entry name" value="Protein phosphatases pp1 regulatory subunit, putative"/>
    <property type="match status" value="1"/>
</dbReference>
<keyword evidence="8" id="KW-1185">Reference proteome</keyword>
<evidence type="ECO:0000313" key="7">
    <source>
        <dbReference type="EMBL" id="GFR45487.1"/>
    </source>
</evidence>
<dbReference type="GO" id="GO:0005930">
    <property type="term" value="C:axoneme"/>
    <property type="evidence" value="ECO:0007669"/>
    <property type="project" value="UniProtKB-SubCell"/>
</dbReference>
<dbReference type="InterPro" id="IPR003591">
    <property type="entry name" value="Leu-rich_rpt_typical-subtyp"/>
</dbReference>
<evidence type="ECO:0000256" key="4">
    <source>
        <dbReference type="ARBA" id="ARBA00022737"/>
    </source>
</evidence>
<dbReference type="PROSITE" id="PS51450">
    <property type="entry name" value="LRR"/>
    <property type="match status" value="7"/>
</dbReference>
<keyword evidence="3" id="KW-0433">Leucine-rich repeat</keyword>
<dbReference type="InterPro" id="IPR032675">
    <property type="entry name" value="LRR_dom_sf"/>
</dbReference>
<evidence type="ECO:0000256" key="1">
    <source>
        <dbReference type="ARBA" id="ARBA00004123"/>
    </source>
</evidence>
<name>A0AAD3HLU8_9CHLO</name>
<dbReference type="Pfam" id="PF12799">
    <property type="entry name" value="LRR_4"/>
    <property type="match status" value="3"/>
</dbReference>
<dbReference type="InterPro" id="IPR001611">
    <property type="entry name" value="Leu-rich_rpt"/>
</dbReference>
<dbReference type="InterPro" id="IPR050576">
    <property type="entry name" value="Cilia_flagella_integrity"/>
</dbReference>
<evidence type="ECO:0000256" key="2">
    <source>
        <dbReference type="ARBA" id="ARBA00004430"/>
    </source>
</evidence>
<dbReference type="PANTHER" id="PTHR45973">
    <property type="entry name" value="PROTEIN PHOSPHATASE 1 REGULATORY SUBUNIT SDS22-RELATED"/>
    <property type="match status" value="1"/>
</dbReference>
<evidence type="ECO:0000256" key="3">
    <source>
        <dbReference type="ARBA" id="ARBA00022614"/>
    </source>
</evidence>
<comment type="caution">
    <text evidence="7">The sequence shown here is derived from an EMBL/GenBank/DDBJ whole genome shotgun (WGS) entry which is preliminary data.</text>
</comment>
<dbReference type="Proteomes" id="UP001054857">
    <property type="component" value="Unassembled WGS sequence"/>
</dbReference>
<dbReference type="SMART" id="SM00368">
    <property type="entry name" value="LRR_RI"/>
    <property type="match status" value="5"/>
</dbReference>
<dbReference type="SUPFAM" id="SSF52058">
    <property type="entry name" value="L domain-like"/>
    <property type="match status" value="1"/>
</dbReference>
<protein>
    <recommendedName>
        <fullName evidence="9">Protein phosphatase 1 regulatory subunit 7</fullName>
    </recommendedName>
</protein>
<sequence>MSKSLTELDLTNAHLPDLTSVEIEPTLTAIDLTANRLQTLDPRILELQGLRTINFRQNLLANVSAWSTCKCKGALEDLEFRDNHLSTIPNLEGFTVLRRLDCSYNQIRNLLPLASLPAASLEELYVASNKVTAIAALSHLTALTLLELGSNRIRTVEGLEQLTGLRELWLGRNRITQIGGLATLTNLRRISLQSNRLTSMSGLEACTALEELYLSHNGISLLEGLAPLTRLKILDVSSNRLNGLDPNDLATLTQLEDLWLNDNRIKAIDAALDKALGPVRQTLTCIYLEGNPAAQDPQYKRKLLNMLPKLKQLDANFL</sequence>
<evidence type="ECO:0000256" key="5">
    <source>
        <dbReference type="ARBA" id="ARBA00023242"/>
    </source>
</evidence>
<gene>
    <name evidence="7" type="ORF">Agub_g6831</name>
</gene>
<comment type="subcellular location">
    <subcellularLocation>
        <location evidence="2">Cytoplasm</location>
        <location evidence="2">Cytoskeleton</location>
        <location evidence="2">Cilium axoneme</location>
    </subcellularLocation>
    <subcellularLocation>
        <location evidence="1">Nucleus</location>
    </subcellularLocation>
</comment>
<dbReference type="GO" id="GO:0005634">
    <property type="term" value="C:nucleus"/>
    <property type="evidence" value="ECO:0007669"/>
    <property type="project" value="UniProtKB-SubCell"/>
</dbReference>
<dbReference type="SMART" id="SM00369">
    <property type="entry name" value="LRR_TYP"/>
    <property type="match status" value="7"/>
</dbReference>
<keyword evidence="5" id="KW-0539">Nucleus</keyword>
<proteinExistence type="inferred from homology"/>
<accession>A0AAD3HLU8</accession>
<dbReference type="InterPro" id="IPR025875">
    <property type="entry name" value="Leu-rich_rpt_4"/>
</dbReference>
<dbReference type="Gene3D" id="3.80.10.10">
    <property type="entry name" value="Ribonuclease Inhibitor"/>
    <property type="match status" value="2"/>
</dbReference>
<comment type="similarity">
    <text evidence="6">Belongs to the SDS22 family.</text>
</comment>
<dbReference type="SMART" id="SM00365">
    <property type="entry name" value="LRR_SD22"/>
    <property type="match status" value="9"/>
</dbReference>